<dbReference type="EMBL" id="CP049074">
    <property type="protein sequence ID" value="QKQ99301.1"/>
    <property type="molecule type" value="Genomic_DNA"/>
</dbReference>
<protein>
    <submittedName>
        <fullName evidence="4">Thiolase family protein</fullName>
    </submittedName>
</protein>
<dbReference type="GO" id="GO:0008299">
    <property type="term" value="P:isoprenoid biosynthetic process"/>
    <property type="evidence" value="ECO:0007669"/>
    <property type="project" value="UniProtKB-KW"/>
</dbReference>
<dbReference type="GeneID" id="55640646"/>
<dbReference type="PANTHER" id="PTHR42870:SF6">
    <property type="entry name" value="ACETYL-COA C-ACYLTRANSFERASE"/>
    <property type="match status" value="1"/>
</dbReference>
<dbReference type="OrthoDB" id="167534at2157"/>
<sequence length="361" mass="39931">MTDAYVSGASMIKVDKYYESNAIDLAIAAVSQLEDQLTTKKPDMLFLANAYSESTEEQVLLANKLARTLGYEIPAFRVESGDSSGGSAIYSAYLAVKSGIAKSVLVVGTEKLSDFPTSHLNDIISQNLDEEFSYRSGVVPQAYAAIQMKMYMKEYGVPREYFAEWPYHMHKYASENPFAYLKFPVEKEAILSSQIVSEPLRLFDTAARSDGASAVLITNHEIGKKISETPVKIEGVEMFTSHFDYRQLKAVQGALKPWREFRPDFYEIHDSYSVTAAMILEELGLERGKSLYMLDQIQVNYSGGLKARGYPGGATGVYQVAEGFMQLAGIFKGKRVRDANRGLVISADELGSVAITIGLSR</sequence>
<evidence type="ECO:0000259" key="2">
    <source>
        <dbReference type="Pfam" id="PF00108"/>
    </source>
</evidence>
<dbReference type="InterPro" id="IPR020616">
    <property type="entry name" value="Thiolase_N"/>
</dbReference>
<accession>A0A6N0NRG9</accession>
<dbReference type="Proteomes" id="UP000509301">
    <property type="component" value="Chromosome"/>
</dbReference>
<organism evidence="4 5">
    <name type="scientific">Metallosphaera tengchongensis</name>
    <dbReference type="NCBI Taxonomy" id="1532350"/>
    <lineage>
        <taxon>Archaea</taxon>
        <taxon>Thermoproteota</taxon>
        <taxon>Thermoprotei</taxon>
        <taxon>Sulfolobales</taxon>
        <taxon>Sulfolobaceae</taxon>
        <taxon>Metallosphaera</taxon>
    </lineage>
</organism>
<dbReference type="InterPro" id="IPR016039">
    <property type="entry name" value="Thiolase-like"/>
</dbReference>
<name>A0A6N0NRG9_9CREN</name>
<dbReference type="Pfam" id="PF00108">
    <property type="entry name" value="Thiolase_N"/>
    <property type="match status" value="1"/>
</dbReference>
<feature type="domain" description="Thiolase C-terminal" evidence="3">
    <location>
        <begin position="264"/>
        <end position="357"/>
    </location>
</feature>
<dbReference type="GO" id="GO:0016747">
    <property type="term" value="F:acyltransferase activity, transferring groups other than amino-acyl groups"/>
    <property type="evidence" value="ECO:0007669"/>
    <property type="project" value="InterPro"/>
</dbReference>
<proteinExistence type="predicted"/>
<dbReference type="Gene3D" id="3.40.47.10">
    <property type="match status" value="1"/>
</dbReference>
<dbReference type="SUPFAM" id="SSF53901">
    <property type="entry name" value="Thiolase-like"/>
    <property type="match status" value="2"/>
</dbReference>
<evidence type="ECO:0000313" key="4">
    <source>
        <dbReference type="EMBL" id="QKQ99301.1"/>
    </source>
</evidence>
<keyword evidence="1" id="KW-0414">Isoprene biosynthesis</keyword>
<dbReference type="CDD" id="cd00829">
    <property type="entry name" value="SCP-x_thiolase"/>
    <property type="match status" value="1"/>
</dbReference>
<dbReference type="RefSeq" id="WP_174629076.1">
    <property type="nucleotide sequence ID" value="NZ_CP049074.1"/>
</dbReference>
<dbReference type="InterPro" id="IPR002155">
    <property type="entry name" value="Thiolase"/>
</dbReference>
<evidence type="ECO:0000256" key="1">
    <source>
        <dbReference type="ARBA" id="ARBA00023229"/>
    </source>
</evidence>
<evidence type="ECO:0000313" key="5">
    <source>
        <dbReference type="Proteomes" id="UP000509301"/>
    </source>
</evidence>
<dbReference type="AlphaFoldDB" id="A0A6N0NRG9"/>
<dbReference type="KEGG" id="mten:GWK48_01825"/>
<keyword evidence="5" id="KW-1185">Reference proteome</keyword>
<dbReference type="PANTHER" id="PTHR42870">
    <property type="entry name" value="ACETYL-COA C-ACETYLTRANSFERASE"/>
    <property type="match status" value="1"/>
</dbReference>
<dbReference type="Pfam" id="PF22691">
    <property type="entry name" value="Thiolase_C_1"/>
    <property type="match status" value="1"/>
</dbReference>
<evidence type="ECO:0000259" key="3">
    <source>
        <dbReference type="Pfam" id="PF22691"/>
    </source>
</evidence>
<feature type="domain" description="Thiolase N-terminal" evidence="2">
    <location>
        <begin position="36"/>
        <end position="179"/>
    </location>
</feature>
<gene>
    <name evidence="4" type="ORF">GWK48_01825</name>
</gene>
<dbReference type="PIRSF" id="PIRSF000429">
    <property type="entry name" value="Ac-CoA_Ac_transf"/>
    <property type="match status" value="1"/>
</dbReference>
<reference evidence="4 5" key="1">
    <citation type="submission" date="2020-02" db="EMBL/GenBank/DDBJ databases">
        <title>Comparative genome analysis reveals the metabolism and evolution of the thermophilic archaeal genus Metallosphaera.</title>
        <authorList>
            <person name="Jiang C."/>
        </authorList>
    </citation>
    <scope>NUCLEOTIDE SEQUENCE [LARGE SCALE GENOMIC DNA]</scope>
    <source>
        <strain evidence="4 5">Ric-A</strain>
    </source>
</reference>
<dbReference type="InterPro" id="IPR055140">
    <property type="entry name" value="Thiolase_C_2"/>
</dbReference>